<sequence>MASVVRQALSSWRTLATVGSCCAVAAMWYATAVLASGLAMLPWQSTSAGALVLVTTWLGWSAPVVVWVAALLVDRWATAPVRQPLLLMLAALIGIVGAVAPLWMVRDEGSSYYTGHVVMPLVLLCAASGLAGARMAYLTHPQLFRAPVP</sequence>
<evidence type="ECO:0000256" key="1">
    <source>
        <dbReference type="SAM" id="Phobius"/>
    </source>
</evidence>
<name>A0A3N6ZBE3_9ACTN</name>
<dbReference type="AlphaFoldDB" id="A0A3N6ZBE3"/>
<gene>
    <name evidence="2" type="ORF">EHW97_09710</name>
</gene>
<keyword evidence="1" id="KW-0812">Transmembrane</keyword>
<dbReference type="Proteomes" id="UP000275225">
    <property type="component" value="Unassembled WGS sequence"/>
</dbReference>
<dbReference type="RefSeq" id="WP_124236975.1">
    <property type="nucleotide sequence ID" value="NZ_JBHUFI010000012.1"/>
</dbReference>
<reference evidence="2 3" key="1">
    <citation type="submission" date="2018-11" db="EMBL/GenBank/DDBJ databases">
        <authorList>
            <person name="Li F."/>
        </authorList>
    </citation>
    <scope>NUCLEOTIDE SEQUENCE [LARGE SCALE GENOMIC DNA]</scope>
    <source>
        <strain evidence="2 3">YS17T</strain>
    </source>
</reference>
<keyword evidence="3" id="KW-1185">Reference proteome</keyword>
<evidence type="ECO:0000313" key="3">
    <source>
        <dbReference type="Proteomes" id="UP000275225"/>
    </source>
</evidence>
<dbReference type="EMBL" id="RQJX01000012">
    <property type="protein sequence ID" value="RQN07501.1"/>
    <property type="molecule type" value="Genomic_DNA"/>
</dbReference>
<keyword evidence="1" id="KW-0472">Membrane</keyword>
<feature type="transmembrane region" description="Helical" evidence="1">
    <location>
        <begin position="12"/>
        <end position="30"/>
    </location>
</feature>
<feature type="transmembrane region" description="Helical" evidence="1">
    <location>
        <begin position="50"/>
        <end position="73"/>
    </location>
</feature>
<feature type="transmembrane region" description="Helical" evidence="1">
    <location>
        <begin position="85"/>
        <end position="105"/>
    </location>
</feature>
<feature type="transmembrane region" description="Helical" evidence="1">
    <location>
        <begin position="117"/>
        <end position="137"/>
    </location>
</feature>
<evidence type="ECO:0000313" key="2">
    <source>
        <dbReference type="EMBL" id="RQN07501.1"/>
    </source>
</evidence>
<accession>A0A3N6ZBE3</accession>
<protein>
    <recommendedName>
        <fullName evidence="4">Transmembrane protein</fullName>
    </recommendedName>
</protein>
<keyword evidence="1" id="KW-1133">Transmembrane helix</keyword>
<evidence type="ECO:0008006" key="4">
    <source>
        <dbReference type="Google" id="ProtNLM"/>
    </source>
</evidence>
<proteinExistence type="predicted"/>
<comment type="caution">
    <text evidence="2">The sequence shown here is derived from an EMBL/GenBank/DDBJ whole genome shotgun (WGS) entry which is preliminary data.</text>
</comment>
<organism evidence="2 3">
    <name type="scientific">Aeromicrobium camelliae</name>
    <dbReference type="NCBI Taxonomy" id="1538144"/>
    <lineage>
        <taxon>Bacteria</taxon>
        <taxon>Bacillati</taxon>
        <taxon>Actinomycetota</taxon>
        <taxon>Actinomycetes</taxon>
        <taxon>Propionibacteriales</taxon>
        <taxon>Nocardioidaceae</taxon>
        <taxon>Aeromicrobium</taxon>
    </lineage>
</organism>